<evidence type="ECO:0000313" key="9">
    <source>
        <dbReference type="Proteomes" id="UP000823388"/>
    </source>
</evidence>
<evidence type="ECO:0000259" key="7">
    <source>
        <dbReference type="Pfam" id="PF23121"/>
    </source>
</evidence>
<dbReference type="PANTHER" id="PTHR33304">
    <property type="match status" value="1"/>
</dbReference>
<feature type="domain" description="AIPP2-like SPOC-like" evidence="7">
    <location>
        <begin position="366"/>
        <end position="491"/>
    </location>
</feature>
<feature type="compositionally biased region" description="Basic residues" evidence="6">
    <location>
        <begin position="28"/>
        <end position="40"/>
    </location>
</feature>
<evidence type="ECO:0000256" key="1">
    <source>
        <dbReference type="ARBA" id="ARBA00022723"/>
    </source>
</evidence>
<dbReference type="AlphaFoldDB" id="A0A8T0UQH1"/>
<dbReference type="GO" id="GO:0034244">
    <property type="term" value="P:negative regulation of transcription elongation by RNA polymerase II"/>
    <property type="evidence" value="ECO:0007669"/>
    <property type="project" value="InterPro"/>
</dbReference>
<feature type="compositionally biased region" description="Polar residues" evidence="6">
    <location>
        <begin position="205"/>
        <end position="220"/>
    </location>
</feature>
<keyword evidence="3" id="KW-0862">Zinc</keyword>
<keyword evidence="2" id="KW-0863">Zinc-finger</keyword>
<evidence type="ECO:0000256" key="5">
    <source>
        <dbReference type="ARBA" id="ARBA00023163"/>
    </source>
</evidence>
<evidence type="ECO:0000256" key="2">
    <source>
        <dbReference type="ARBA" id="ARBA00022771"/>
    </source>
</evidence>
<keyword evidence="4" id="KW-0805">Transcription regulation</keyword>
<dbReference type="GO" id="GO:0140566">
    <property type="term" value="F:histone reader activity"/>
    <property type="evidence" value="ECO:0007669"/>
    <property type="project" value="InterPro"/>
</dbReference>
<dbReference type="Proteomes" id="UP000823388">
    <property type="component" value="Chromosome 3K"/>
</dbReference>
<keyword evidence="9" id="KW-1185">Reference proteome</keyword>
<comment type="caution">
    <text evidence="8">The sequence shown here is derived from an EMBL/GenBank/DDBJ whole genome shotgun (WGS) entry which is preliminary data.</text>
</comment>
<feature type="region of interest" description="Disordered" evidence="6">
    <location>
        <begin position="58"/>
        <end position="114"/>
    </location>
</feature>
<feature type="region of interest" description="Disordered" evidence="6">
    <location>
        <begin position="1"/>
        <end position="44"/>
    </location>
</feature>
<evidence type="ECO:0000313" key="8">
    <source>
        <dbReference type="EMBL" id="KAG2623124.1"/>
    </source>
</evidence>
<name>A0A8T0UQH1_PANVG</name>
<evidence type="ECO:0000256" key="4">
    <source>
        <dbReference type="ARBA" id="ARBA00023015"/>
    </source>
</evidence>
<dbReference type="InterPro" id="IPR056280">
    <property type="entry name" value="AIPP2-like_SPOC"/>
</dbReference>
<dbReference type="OrthoDB" id="787165at2759"/>
<evidence type="ECO:0000256" key="3">
    <source>
        <dbReference type="ARBA" id="ARBA00022833"/>
    </source>
</evidence>
<reference evidence="8 9" key="1">
    <citation type="submission" date="2020-05" db="EMBL/GenBank/DDBJ databases">
        <title>WGS assembly of Panicum virgatum.</title>
        <authorList>
            <person name="Lovell J.T."/>
            <person name="Jenkins J."/>
            <person name="Shu S."/>
            <person name="Juenger T.E."/>
            <person name="Schmutz J."/>
        </authorList>
    </citation>
    <scope>NUCLEOTIDE SEQUENCE [LARGE SCALE GENOMIC DNA]</scope>
    <source>
        <strain evidence="9">cv. AP13</strain>
    </source>
</reference>
<gene>
    <name evidence="8" type="ORF">PVAP13_3KG037800</name>
</gene>
<proteinExistence type="predicted"/>
<dbReference type="GO" id="GO:0008270">
    <property type="term" value="F:zinc ion binding"/>
    <property type="evidence" value="ECO:0007669"/>
    <property type="project" value="UniProtKB-KW"/>
</dbReference>
<dbReference type="InterPro" id="IPR049914">
    <property type="entry name" value="PHD1-3/5-6"/>
</dbReference>
<feature type="region of interest" description="Disordered" evidence="6">
    <location>
        <begin position="204"/>
        <end position="244"/>
    </location>
</feature>
<protein>
    <recommendedName>
        <fullName evidence="7">AIPP2-like SPOC-like domain-containing protein</fullName>
    </recommendedName>
</protein>
<dbReference type="PANTHER" id="PTHR33304:SF49">
    <property type="entry name" value="OS12G0161500 PROTEIN"/>
    <property type="match status" value="1"/>
</dbReference>
<keyword evidence="1" id="KW-0479">Metal-binding</keyword>
<organism evidence="8 9">
    <name type="scientific">Panicum virgatum</name>
    <name type="common">Blackwell switchgrass</name>
    <dbReference type="NCBI Taxonomy" id="38727"/>
    <lineage>
        <taxon>Eukaryota</taxon>
        <taxon>Viridiplantae</taxon>
        <taxon>Streptophyta</taxon>
        <taxon>Embryophyta</taxon>
        <taxon>Tracheophyta</taxon>
        <taxon>Spermatophyta</taxon>
        <taxon>Magnoliopsida</taxon>
        <taxon>Liliopsida</taxon>
        <taxon>Poales</taxon>
        <taxon>Poaceae</taxon>
        <taxon>PACMAD clade</taxon>
        <taxon>Panicoideae</taxon>
        <taxon>Panicodae</taxon>
        <taxon>Paniceae</taxon>
        <taxon>Panicinae</taxon>
        <taxon>Panicum</taxon>
        <taxon>Panicum sect. Hiantes</taxon>
    </lineage>
</organism>
<keyword evidence="5" id="KW-0804">Transcription</keyword>
<accession>A0A8T0UQH1</accession>
<dbReference type="Pfam" id="PF23121">
    <property type="entry name" value="SPOC_AIPP2"/>
    <property type="match status" value="1"/>
</dbReference>
<sequence length="515" mass="58740">MENQKQSSDAYFGPRLRMSTRSKAANGSRRRRESRFRSQRMNKIAKDMEKRKAYMLPNTRNRNDRSGVGVTSNAHVRGRKKACSSGKKDQDGNIVSPQANRIPHMDSRAEQSSDALQVKKNCLIPLVDIKSSNPSRVENVLPSKELDNPNPLLPMDGSNTKLRYQKLSHFKTRTSHPIDAEVMAKLPHRAKNNDASMHEDDILASKSNGQTSHTRGQNTNVKRHTKENSETVASESLVPNEHDSSEYKARWDMNVKEIEVETRMFGNDLSRHQVCKKRKKEEEKLRTCDNDDSTSAIQQDNLTSRSIKRRRYIPSNEEDEDEFGACDKNLMGVDAGIGLTPQASILNNCVERQCDYCSKPINEPAWSGILKIDGKEYISLVGHLSTKSCEKVWKLSKSLPLMVEVEMVSRLVVWPRIWKMSKPSSDNIGLYFLPHNMRHDGELDQLVNEVMKNDLVLRTIINEAEMLIFPSILLPKRYQMFQGKYYLWAVFKPREDKGGVPAEPLDGTGKQQIKK</sequence>
<dbReference type="EMBL" id="CM029041">
    <property type="protein sequence ID" value="KAG2623124.1"/>
    <property type="molecule type" value="Genomic_DNA"/>
</dbReference>
<evidence type="ECO:0000256" key="6">
    <source>
        <dbReference type="SAM" id="MobiDB-lite"/>
    </source>
</evidence>